<dbReference type="RefSeq" id="WP_117316541.1">
    <property type="nucleotide sequence ID" value="NZ_QQSW01000006.1"/>
</dbReference>
<feature type="domain" description="GST N-terminal" evidence="1">
    <location>
        <begin position="1"/>
        <end position="77"/>
    </location>
</feature>
<dbReference type="SUPFAM" id="SSF47616">
    <property type="entry name" value="GST C-terminal domain-like"/>
    <property type="match status" value="1"/>
</dbReference>
<sequence>MITLYGFAYSNYYNIVKHALMAKGIAFEEHKVYPGDATLLDASPLGKIPAIRTANGATLSETSVILDYLEDAYPETPLLPADAEARGKVRQLAKITELYLELPARRLLPFALGGRQAPDAVKEEVRGVLERGIGAINTLTQFSPYCCGSALTTADVTLRYALAIPKLVGPGQLGMDIVAAIDGLAEWDAMMSEGDVAAKVDADMQANRDEFMAYVAKMQA</sequence>
<dbReference type="GO" id="GO:0005737">
    <property type="term" value="C:cytoplasm"/>
    <property type="evidence" value="ECO:0007669"/>
    <property type="project" value="TreeGrafter"/>
</dbReference>
<protein>
    <submittedName>
        <fullName evidence="2">Glutathione S-transferase</fullName>
    </submittedName>
</protein>
<dbReference type="Pfam" id="PF13417">
    <property type="entry name" value="GST_N_3"/>
    <property type="match status" value="1"/>
</dbReference>
<dbReference type="InterPro" id="IPR050983">
    <property type="entry name" value="GST_Omega/HSP26"/>
</dbReference>
<dbReference type="EMBL" id="SLWX01000001">
    <property type="protein sequence ID" value="TCO78422.1"/>
    <property type="molecule type" value="Genomic_DNA"/>
</dbReference>
<dbReference type="CDD" id="cd00570">
    <property type="entry name" value="GST_N_family"/>
    <property type="match status" value="1"/>
</dbReference>
<dbReference type="PANTHER" id="PTHR43968:SF6">
    <property type="entry name" value="GLUTATHIONE S-TRANSFERASE OMEGA"/>
    <property type="match status" value="1"/>
</dbReference>
<evidence type="ECO:0000313" key="3">
    <source>
        <dbReference type="Proteomes" id="UP000294980"/>
    </source>
</evidence>
<comment type="caution">
    <text evidence="2">The sequence shown here is derived from an EMBL/GenBank/DDBJ whole genome shotgun (WGS) entry which is preliminary data.</text>
</comment>
<evidence type="ECO:0000259" key="1">
    <source>
        <dbReference type="PROSITE" id="PS50404"/>
    </source>
</evidence>
<dbReference type="InterPro" id="IPR036282">
    <property type="entry name" value="Glutathione-S-Trfase_C_sf"/>
</dbReference>
<organism evidence="2 3">
    <name type="scientific">Chromatocurvus halotolerans</name>
    <dbReference type="NCBI Taxonomy" id="1132028"/>
    <lineage>
        <taxon>Bacteria</taxon>
        <taxon>Pseudomonadati</taxon>
        <taxon>Pseudomonadota</taxon>
        <taxon>Gammaproteobacteria</taxon>
        <taxon>Cellvibrionales</taxon>
        <taxon>Halieaceae</taxon>
        <taxon>Chromatocurvus</taxon>
    </lineage>
</organism>
<proteinExistence type="predicted"/>
<dbReference type="Proteomes" id="UP000294980">
    <property type="component" value="Unassembled WGS sequence"/>
</dbReference>
<keyword evidence="2" id="KW-0808">Transferase</keyword>
<name>A0A4R2KZ18_9GAMM</name>
<dbReference type="GO" id="GO:0016740">
    <property type="term" value="F:transferase activity"/>
    <property type="evidence" value="ECO:0007669"/>
    <property type="project" value="UniProtKB-KW"/>
</dbReference>
<dbReference type="PROSITE" id="PS50404">
    <property type="entry name" value="GST_NTER"/>
    <property type="match status" value="1"/>
</dbReference>
<accession>A0A4R2KZ18</accession>
<keyword evidence="3" id="KW-1185">Reference proteome</keyword>
<evidence type="ECO:0000313" key="2">
    <source>
        <dbReference type="EMBL" id="TCO78422.1"/>
    </source>
</evidence>
<dbReference type="InterPro" id="IPR004045">
    <property type="entry name" value="Glutathione_S-Trfase_N"/>
</dbReference>
<dbReference type="Gene3D" id="3.40.30.10">
    <property type="entry name" value="Glutaredoxin"/>
    <property type="match status" value="1"/>
</dbReference>
<dbReference type="PANTHER" id="PTHR43968">
    <property type="match status" value="1"/>
</dbReference>
<dbReference type="SUPFAM" id="SSF52833">
    <property type="entry name" value="Thioredoxin-like"/>
    <property type="match status" value="1"/>
</dbReference>
<reference evidence="2 3" key="1">
    <citation type="submission" date="2019-03" db="EMBL/GenBank/DDBJ databases">
        <title>Genomic Encyclopedia of Type Strains, Phase IV (KMG-IV): sequencing the most valuable type-strain genomes for metagenomic binning, comparative biology and taxonomic classification.</title>
        <authorList>
            <person name="Goeker M."/>
        </authorList>
    </citation>
    <scope>NUCLEOTIDE SEQUENCE [LARGE SCALE GENOMIC DNA]</scope>
    <source>
        <strain evidence="2 3">DSM 23344</strain>
    </source>
</reference>
<dbReference type="InterPro" id="IPR036249">
    <property type="entry name" value="Thioredoxin-like_sf"/>
</dbReference>
<gene>
    <name evidence="2" type="ORF">EV688_101239</name>
</gene>
<dbReference type="AlphaFoldDB" id="A0A4R2KZ18"/>
<dbReference type="Gene3D" id="1.20.1050.10">
    <property type="match status" value="1"/>
</dbReference>
<dbReference type="OrthoDB" id="6258999at2"/>